<name>A0A8X8GSN3_9RHOB</name>
<keyword evidence="2" id="KW-1185">Reference proteome</keyword>
<dbReference type="NCBIfam" id="TIGR03054">
    <property type="entry name" value="photo_alph_chp1"/>
    <property type="match status" value="1"/>
</dbReference>
<dbReference type="InterPro" id="IPR017495">
    <property type="entry name" value="PuhC"/>
</dbReference>
<gene>
    <name evidence="1" type="ORF">GEU84_004285</name>
</gene>
<dbReference type="Proteomes" id="UP000484076">
    <property type="component" value="Unassembled WGS sequence"/>
</dbReference>
<dbReference type="AlphaFoldDB" id="A0A8X8GSN3"/>
<reference evidence="1" key="1">
    <citation type="submission" date="2020-05" db="EMBL/GenBank/DDBJ databases">
        <title>Fertoebacter nigrum gen. nov., sp. nov., a new member of the family Rhodobacteraceae.</title>
        <authorList>
            <person name="Szuroczki S."/>
            <person name="Abbaszade G."/>
            <person name="Buni D."/>
            <person name="Schumann P."/>
            <person name="Toth E."/>
        </authorList>
    </citation>
    <scope>NUCLEOTIDE SEQUENCE</scope>
    <source>
        <strain evidence="1">RG-N-1a</strain>
    </source>
</reference>
<protein>
    <submittedName>
        <fullName evidence="1">Photosynthetic complex assembly protein</fullName>
    </submittedName>
</protein>
<evidence type="ECO:0000313" key="1">
    <source>
        <dbReference type="EMBL" id="NUB43593.1"/>
    </source>
</evidence>
<comment type="caution">
    <text evidence="1">The sequence shown here is derived from an EMBL/GenBank/DDBJ whole genome shotgun (WGS) entry which is preliminary data.</text>
</comment>
<proteinExistence type="predicted"/>
<accession>A0A8X8GSN3</accession>
<organism evidence="1 2">
    <name type="scientific">Fertoeibacter niger</name>
    <dbReference type="NCBI Taxonomy" id="2656921"/>
    <lineage>
        <taxon>Bacteria</taxon>
        <taxon>Pseudomonadati</taxon>
        <taxon>Pseudomonadota</taxon>
        <taxon>Alphaproteobacteria</taxon>
        <taxon>Rhodobacterales</taxon>
        <taxon>Paracoccaceae</taxon>
        <taxon>Fertoeibacter</taxon>
    </lineage>
</organism>
<dbReference type="EMBL" id="WHUT02000002">
    <property type="protein sequence ID" value="NUB43593.1"/>
    <property type="molecule type" value="Genomic_DNA"/>
</dbReference>
<dbReference type="RefSeq" id="WP_152824342.1">
    <property type="nucleotide sequence ID" value="NZ_WHUT02000002.1"/>
</dbReference>
<sequence>MTTDTRRQPELRYTKPDMIPKVLLRAMLALPLAALAIVGANAVSGRPQVGVPHAAEVVQQRSLVLEGRGAKAVALRDADGTLLAEMENGGFITVVQNGLQRARLVRGVDQALPVRLVRFDNGRLSLIDDASGWSVELHAFGDLNQAAFDRLLSE</sequence>
<evidence type="ECO:0000313" key="2">
    <source>
        <dbReference type="Proteomes" id="UP000484076"/>
    </source>
</evidence>